<accession>A0ABD0KVQ8</accession>
<evidence type="ECO:0000313" key="2">
    <source>
        <dbReference type="Proteomes" id="UP001519460"/>
    </source>
</evidence>
<reference evidence="1 2" key="1">
    <citation type="journal article" date="2023" name="Sci. Data">
        <title>Genome assembly of the Korean intertidal mud-creeper Batillaria attramentaria.</title>
        <authorList>
            <person name="Patra A.K."/>
            <person name="Ho P.T."/>
            <person name="Jun S."/>
            <person name="Lee S.J."/>
            <person name="Kim Y."/>
            <person name="Won Y.J."/>
        </authorList>
    </citation>
    <scope>NUCLEOTIDE SEQUENCE [LARGE SCALE GENOMIC DNA]</scope>
    <source>
        <strain evidence="1">Wonlab-2016</strain>
    </source>
</reference>
<proteinExistence type="predicted"/>
<comment type="caution">
    <text evidence="1">The sequence shown here is derived from an EMBL/GenBank/DDBJ whole genome shotgun (WGS) entry which is preliminary data.</text>
</comment>
<protein>
    <recommendedName>
        <fullName evidence="3">Apple domain-containing protein</fullName>
    </recommendedName>
</protein>
<dbReference type="AlphaFoldDB" id="A0ABD0KVQ8"/>
<evidence type="ECO:0000313" key="1">
    <source>
        <dbReference type="EMBL" id="KAK7491309.1"/>
    </source>
</evidence>
<gene>
    <name evidence="1" type="ORF">BaRGS_00017410</name>
</gene>
<dbReference type="EMBL" id="JACVVK020000116">
    <property type="protein sequence ID" value="KAK7491309.1"/>
    <property type="molecule type" value="Genomic_DNA"/>
</dbReference>
<evidence type="ECO:0008006" key="3">
    <source>
        <dbReference type="Google" id="ProtNLM"/>
    </source>
</evidence>
<organism evidence="1 2">
    <name type="scientific">Batillaria attramentaria</name>
    <dbReference type="NCBI Taxonomy" id="370345"/>
    <lineage>
        <taxon>Eukaryota</taxon>
        <taxon>Metazoa</taxon>
        <taxon>Spiralia</taxon>
        <taxon>Lophotrochozoa</taxon>
        <taxon>Mollusca</taxon>
        <taxon>Gastropoda</taxon>
        <taxon>Caenogastropoda</taxon>
        <taxon>Sorbeoconcha</taxon>
        <taxon>Cerithioidea</taxon>
        <taxon>Batillariidae</taxon>
        <taxon>Batillaria</taxon>
    </lineage>
</organism>
<dbReference type="Proteomes" id="UP001519460">
    <property type="component" value="Unassembled WGS sequence"/>
</dbReference>
<sequence length="137" mass="15290">MLALNLDRAKGNGQFTRQVQAERDPRLDNVIFSHSLLFHALVRSRFECNVRCLNHEGCVAFSFVPPSTCRGHSSAPLPCHSGSPSAGAETWLYTGRPGRRQREPHLPPLKLQLLLRWALFSLLAVKLEGQADHPPTD</sequence>
<keyword evidence="2" id="KW-1185">Reference proteome</keyword>
<name>A0ABD0KVQ8_9CAEN</name>